<sequence length="298" mass="31838">MGMYFVGIDGGGTSCRARIKDAQGNVIGEAKSGSANIMLGAEIAMASILESIASAAKHGCLTQSDFSSMHVGLALAGAEHKTSWQAFMALEHPFASMTLNTDAYGACIGAHNGEDGAIMIAGTGSCGIYLKGLEQHVVGGREFPISDQGGGAVMGLRLIQQVLLAEDGIREKTPLTTHVMAHFKNDIDNIVAWSKTALPRDYGQFSPAVFQHAEQGDTLAIEMLKQTAADIEMFLVALNKRGATRICLMGSIAERILRWLSPPVQQWVVEPEFDAIDGAIMFAGKPEHNLYSVNVEQE</sequence>
<dbReference type="InterPro" id="IPR002731">
    <property type="entry name" value="ATPase_BadF"/>
</dbReference>
<dbReference type="InterPro" id="IPR052519">
    <property type="entry name" value="Euk-type_GlcNAc_Kinase"/>
</dbReference>
<dbReference type="Pfam" id="PF01869">
    <property type="entry name" value="BcrAD_BadFG"/>
    <property type="match status" value="1"/>
</dbReference>
<reference evidence="2 3" key="1">
    <citation type="submission" date="2018-08" db="EMBL/GenBank/DDBJ databases">
        <title>Genomic taxonomy of the Vibrionaceae family.</title>
        <authorList>
            <person name="Gomez-Gil B."/>
            <person name="Tanaka M."/>
            <person name="Sawabe T."/>
            <person name="Enciso-Ibarra K."/>
        </authorList>
    </citation>
    <scope>NUCLEOTIDE SEQUENCE [LARGE SCALE GENOMIC DNA]</scope>
    <source>
        <strain evidence="2 3">CAIM 1831</strain>
    </source>
</reference>
<evidence type="ECO:0000313" key="3">
    <source>
        <dbReference type="Proteomes" id="UP000262832"/>
    </source>
</evidence>
<evidence type="ECO:0000259" key="1">
    <source>
        <dbReference type="Pfam" id="PF01869"/>
    </source>
</evidence>
<dbReference type="GO" id="GO:0016301">
    <property type="term" value="F:kinase activity"/>
    <property type="evidence" value="ECO:0007669"/>
    <property type="project" value="UniProtKB-KW"/>
</dbReference>
<dbReference type="InterPro" id="IPR043129">
    <property type="entry name" value="ATPase_NBD"/>
</dbReference>
<dbReference type="Gene3D" id="3.30.420.40">
    <property type="match status" value="2"/>
</dbReference>
<dbReference type="CDD" id="cd24082">
    <property type="entry name" value="ASKHA_NBD_GspK-like"/>
    <property type="match status" value="1"/>
</dbReference>
<dbReference type="RefSeq" id="WP_128810251.1">
    <property type="nucleotide sequence ID" value="NZ_CP032093.1"/>
</dbReference>
<dbReference type="Proteomes" id="UP000262832">
    <property type="component" value="Chromosome I"/>
</dbReference>
<organism evidence="2 3">
    <name type="scientific">Vibrio alfacsensis</name>
    <dbReference type="NCBI Taxonomy" id="1074311"/>
    <lineage>
        <taxon>Bacteria</taxon>
        <taxon>Pseudomonadati</taxon>
        <taxon>Pseudomonadota</taxon>
        <taxon>Gammaproteobacteria</taxon>
        <taxon>Vibrionales</taxon>
        <taxon>Vibrionaceae</taxon>
        <taxon>Vibrio</taxon>
    </lineage>
</organism>
<protein>
    <submittedName>
        <fullName evidence="2">N-acetylglucosamine kinase</fullName>
    </submittedName>
</protein>
<evidence type="ECO:0000313" key="2">
    <source>
        <dbReference type="EMBL" id="AXY00388.1"/>
    </source>
</evidence>
<accession>A0ABN5PBY1</accession>
<keyword evidence="2" id="KW-0808">Transferase</keyword>
<keyword evidence="2" id="KW-0418">Kinase</keyword>
<dbReference type="PANTHER" id="PTHR43190:SF3">
    <property type="entry name" value="N-ACETYL-D-GLUCOSAMINE KINASE"/>
    <property type="match status" value="1"/>
</dbReference>
<keyword evidence="3" id="KW-1185">Reference proteome</keyword>
<name>A0ABN5PBY1_9VIBR</name>
<dbReference type="EMBL" id="CP032093">
    <property type="protein sequence ID" value="AXY00388.1"/>
    <property type="molecule type" value="Genomic_DNA"/>
</dbReference>
<dbReference type="PANTHER" id="PTHR43190">
    <property type="entry name" value="N-ACETYL-D-GLUCOSAMINE KINASE"/>
    <property type="match status" value="1"/>
</dbReference>
<feature type="domain" description="ATPase BadF/BadG/BcrA/BcrD type" evidence="1">
    <location>
        <begin position="6"/>
        <end position="283"/>
    </location>
</feature>
<dbReference type="SUPFAM" id="SSF53067">
    <property type="entry name" value="Actin-like ATPase domain"/>
    <property type="match status" value="2"/>
</dbReference>
<proteinExistence type="predicted"/>
<gene>
    <name evidence="2" type="ORF">D1115_03215</name>
</gene>